<evidence type="ECO:0000259" key="1">
    <source>
        <dbReference type="Pfam" id="PF21818"/>
    </source>
</evidence>
<dbReference type="Pfam" id="PF21818">
    <property type="entry name" value="DUF6884"/>
    <property type="match status" value="1"/>
</dbReference>
<keyword evidence="3" id="KW-1185">Reference proteome</keyword>
<gene>
    <name evidence="2" type="ORF">JE024_39980</name>
</gene>
<dbReference type="InterPro" id="IPR049251">
    <property type="entry name" value="DUF6884"/>
</dbReference>
<evidence type="ECO:0000313" key="3">
    <source>
        <dbReference type="Proteomes" id="UP000664109"/>
    </source>
</evidence>
<geneLocation type="plasmid" evidence="2">
    <name>unnamed1</name>
</geneLocation>
<proteinExistence type="predicted"/>
<dbReference type="Proteomes" id="UP000664109">
    <property type="component" value="Unassembled WGS sequence"/>
</dbReference>
<evidence type="ECO:0000313" key="2">
    <source>
        <dbReference type="EMBL" id="MBM9624706.1"/>
    </source>
</evidence>
<protein>
    <recommendedName>
        <fullName evidence="1">DUF6884 domain-containing protein</fullName>
    </recommendedName>
</protein>
<feature type="domain" description="DUF6884" evidence="1">
    <location>
        <begin position="3"/>
        <end position="113"/>
    </location>
</feature>
<accession>A0ABS2V579</accession>
<dbReference type="EMBL" id="JAFEJA010000003">
    <property type="protein sequence ID" value="MBM9624706.1"/>
    <property type="molecule type" value="Genomic_DNA"/>
</dbReference>
<keyword evidence="2" id="KW-0614">Plasmid</keyword>
<sequence>MAGCSRRKATTASPVPALDLYQGGIVPQLRDRLAGHAQVLERVCFLSAEHGLLGARSPVLPYERPLTDARARLLRPAVCAAVRERLDALDHHPAQILLVAEPAYLSLLADVLGDEDRPRIRWITDPRAWDEASAVLDDWNWP</sequence>
<name>A0ABS2V579_9ACTN</name>
<organism evidence="2 3">
    <name type="scientific">Streptomyces zhihengii</name>
    <dbReference type="NCBI Taxonomy" id="1818004"/>
    <lineage>
        <taxon>Bacteria</taxon>
        <taxon>Bacillati</taxon>
        <taxon>Actinomycetota</taxon>
        <taxon>Actinomycetes</taxon>
        <taxon>Kitasatosporales</taxon>
        <taxon>Streptomycetaceae</taxon>
        <taxon>Streptomyces</taxon>
    </lineage>
</organism>
<comment type="caution">
    <text evidence="2">The sequence shown here is derived from an EMBL/GenBank/DDBJ whole genome shotgun (WGS) entry which is preliminary data.</text>
</comment>
<reference evidence="2 3" key="1">
    <citation type="journal article" date="2016" name="Arch. Microbiol.">
        <title>Streptomyces zhihengii sp. nov., isolated from rhizospheric soil of Psammosilene tunicoides.</title>
        <authorList>
            <person name="Huang M.J."/>
            <person name="Fei J.J."/>
            <person name="Salam N."/>
            <person name="Kim C.J."/>
            <person name="Hozzein W.N."/>
            <person name="Xiao M."/>
            <person name="Huang H.Q."/>
            <person name="Li W.J."/>
        </authorList>
    </citation>
    <scope>NUCLEOTIDE SEQUENCE [LARGE SCALE GENOMIC DNA]</scope>
    <source>
        <strain evidence="2 3">YIM T102</strain>
    </source>
</reference>